<dbReference type="Pfam" id="PF13408">
    <property type="entry name" value="Zn_ribbon_recom"/>
    <property type="match status" value="1"/>
</dbReference>
<evidence type="ECO:0000259" key="2">
    <source>
        <dbReference type="Pfam" id="PF13408"/>
    </source>
</evidence>
<feature type="domain" description="Recombinase zinc beta ribbon" evidence="2">
    <location>
        <begin position="40"/>
        <end position="95"/>
    </location>
</feature>
<evidence type="ECO:0000256" key="1">
    <source>
        <dbReference type="SAM" id="MobiDB-lite"/>
    </source>
</evidence>
<reference evidence="3 4" key="1">
    <citation type="submission" date="2023-09" db="EMBL/GenBank/DDBJ databases">
        <authorList>
            <person name="Rey-Velasco X."/>
        </authorList>
    </citation>
    <scope>NUCLEOTIDE SEQUENCE [LARGE SCALE GENOMIC DNA]</scope>
    <source>
        <strain evidence="3 4">F158</strain>
    </source>
</reference>
<accession>A0ABU3DHD3</accession>
<evidence type="ECO:0000313" key="4">
    <source>
        <dbReference type="Proteomes" id="UP001265259"/>
    </source>
</evidence>
<proteinExistence type="predicted"/>
<gene>
    <name evidence="3" type="ORF">RM543_10575</name>
</gene>
<dbReference type="Proteomes" id="UP001265259">
    <property type="component" value="Unassembled WGS sequence"/>
</dbReference>
<comment type="caution">
    <text evidence="3">The sequence shown here is derived from an EMBL/GenBank/DDBJ whole genome shotgun (WGS) entry which is preliminary data.</text>
</comment>
<feature type="non-terminal residue" evidence="3">
    <location>
        <position position="131"/>
    </location>
</feature>
<feature type="compositionally biased region" description="Pro residues" evidence="1">
    <location>
        <begin position="19"/>
        <end position="30"/>
    </location>
</feature>
<name>A0ABU3DHD3_9RHOB</name>
<feature type="region of interest" description="Disordered" evidence="1">
    <location>
        <begin position="1"/>
        <end position="32"/>
    </location>
</feature>
<protein>
    <submittedName>
        <fullName evidence="3">Zinc ribbon domain-containing protein</fullName>
    </submittedName>
</protein>
<sequence>MTPWRASPRRSASQTSPTCPAPSPGNPGCPRPLARRPSYLLSGLIKCGCCAASYTLINKTRYGCSAVANKGPAICTNRTTIRRDAVEERVLAGLRERLLHPALLDTFIEEYRTAWNEAQADTQASRARAGR</sequence>
<keyword evidence="4" id="KW-1185">Reference proteome</keyword>
<organism evidence="3 4">
    <name type="scientific">Tropicimonas omnivorans</name>
    <dbReference type="NCBI Taxonomy" id="3075590"/>
    <lineage>
        <taxon>Bacteria</taxon>
        <taxon>Pseudomonadati</taxon>
        <taxon>Pseudomonadota</taxon>
        <taxon>Alphaproteobacteria</taxon>
        <taxon>Rhodobacterales</taxon>
        <taxon>Roseobacteraceae</taxon>
        <taxon>Tropicimonas</taxon>
    </lineage>
</organism>
<evidence type="ECO:0000313" key="3">
    <source>
        <dbReference type="EMBL" id="MDT0683131.1"/>
    </source>
</evidence>
<dbReference type="EMBL" id="JAVRHL010000003">
    <property type="protein sequence ID" value="MDT0683131.1"/>
    <property type="molecule type" value="Genomic_DNA"/>
</dbReference>
<dbReference type="InterPro" id="IPR025827">
    <property type="entry name" value="Zn_ribbon_recom_dom"/>
</dbReference>